<dbReference type="AlphaFoldDB" id="A0A8H4JPD1"/>
<dbReference type="Pfam" id="PF20163">
    <property type="entry name" value="DUF6536"/>
    <property type="match status" value="1"/>
</dbReference>
<name>A0A8H4JPD1_9HYPO</name>
<organism evidence="3 4">
    <name type="scientific">Fusarium austroafricanum</name>
    <dbReference type="NCBI Taxonomy" id="2364996"/>
    <lineage>
        <taxon>Eukaryota</taxon>
        <taxon>Fungi</taxon>
        <taxon>Dikarya</taxon>
        <taxon>Ascomycota</taxon>
        <taxon>Pezizomycotina</taxon>
        <taxon>Sordariomycetes</taxon>
        <taxon>Hypocreomycetidae</taxon>
        <taxon>Hypocreales</taxon>
        <taxon>Nectriaceae</taxon>
        <taxon>Fusarium</taxon>
        <taxon>Fusarium concolor species complex</taxon>
    </lineage>
</organism>
<evidence type="ECO:0000313" key="4">
    <source>
        <dbReference type="Proteomes" id="UP000605986"/>
    </source>
</evidence>
<feature type="transmembrane region" description="Helical" evidence="1">
    <location>
        <begin position="77"/>
        <end position="97"/>
    </location>
</feature>
<accession>A0A8H4JPD1</accession>
<dbReference type="OrthoDB" id="5429634at2759"/>
<evidence type="ECO:0000256" key="1">
    <source>
        <dbReference type="SAM" id="Phobius"/>
    </source>
</evidence>
<proteinExistence type="predicted"/>
<dbReference type="EMBL" id="JAADJG010000830">
    <property type="protein sequence ID" value="KAF4435890.1"/>
    <property type="molecule type" value="Genomic_DNA"/>
</dbReference>
<evidence type="ECO:0000313" key="3">
    <source>
        <dbReference type="EMBL" id="KAF4435890.1"/>
    </source>
</evidence>
<dbReference type="InterPro" id="IPR046623">
    <property type="entry name" value="DUF6536"/>
</dbReference>
<evidence type="ECO:0000259" key="2">
    <source>
        <dbReference type="Pfam" id="PF20163"/>
    </source>
</evidence>
<gene>
    <name evidence="3" type="ORF">F53441_13398</name>
</gene>
<dbReference type="PANTHER" id="PTHR35395:SF1">
    <property type="entry name" value="DUF6536 DOMAIN-CONTAINING PROTEIN"/>
    <property type="match status" value="1"/>
</dbReference>
<dbReference type="Proteomes" id="UP000605986">
    <property type="component" value="Unassembled WGS sequence"/>
</dbReference>
<dbReference type="PANTHER" id="PTHR35395">
    <property type="entry name" value="DUF6536 DOMAIN-CONTAINING PROTEIN"/>
    <property type="match status" value="1"/>
</dbReference>
<reference evidence="3" key="1">
    <citation type="submission" date="2020-01" db="EMBL/GenBank/DDBJ databases">
        <title>Identification and distribution of gene clusters putatively required for synthesis of sphingolipid metabolism inhibitors in phylogenetically diverse species of the filamentous fungus Fusarium.</title>
        <authorList>
            <person name="Kim H.-S."/>
            <person name="Busman M."/>
            <person name="Brown D.W."/>
            <person name="Divon H."/>
            <person name="Uhlig S."/>
            <person name="Proctor R.H."/>
        </authorList>
    </citation>
    <scope>NUCLEOTIDE SEQUENCE</scope>
    <source>
        <strain evidence="3">NRRL 53441</strain>
    </source>
</reference>
<keyword evidence="1" id="KW-0812">Transmembrane</keyword>
<comment type="caution">
    <text evidence="3">The sequence shown here is derived from an EMBL/GenBank/DDBJ whole genome shotgun (WGS) entry which is preliminary data.</text>
</comment>
<feature type="transmembrane region" description="Helical" evidence="1">
    <location>
        <begin position="21"/>
        <end position="46"/>
    </location>
</feature>
<keyword evidence="1" id="KW-1133">Transmembrane helix</keyword>
<feature type="domain" description="DUF6536" evidence="2">
    <location>
        <begin position="22"/>
        <end position="174"/>
    </location>
</feature>
<keyword evidence="1" id="KW-0472">Membrane</keyword>
<feature type="transmembrane region" description="Helical" evidence="1">
    <location>
        <begin position="133"/>
        <end position="150"/>
    </location>
</feature>
<protein>
    <recommendedName>
        <fullName evidence="2">DUF6536 domain-containing protein</fullName>
    </recommendedName>
</protein>
<keyword evidence="4" id="KW-1185">Reference proteome</keyword>
<sequence length="389" mass="43165">MSISSEENDNTRAGRVAQRPAWLRLATINMALLIILALVLLAVLIYGCVRAGSLNAAFILFQGPCSTSQKINISVHLLLNVFSTLILASSNFFMQIINAPSRADLDRAHARSGWVNIGVPSMRNFIYLGPAKFVCWFMLACSSIPIHLFFNSLVFQVAEVRSGFGMTIAAEDFLDGAKYYQPGASLWNTAVPTNCSSGSGLKTKDCWKKGQSDYIGIGSISSFTVRPETWMNKTSEESMNISTAASDAHKSWHRLEPAECRSKFLFCDGGIGIQGYKSVVLVVNASEPRVSGWKRDEVFPNMTTSDSKFWNTMIPAQETNSLWYYEHCQIGASFDSSKDCSNTCKVRLGYDQMAVEEILTVDPSDDNRDPTWSRVIEVSHAQRAKPQWL</sequence>